<dbReference type="GO" id="GO:0003723">
    <property type="term" value="F:RNA binding"/>
    <property type="evidence" value="ECO:0007669"/>
    <property type="project" value="InterPro"/>
</dbReference>
<dbReference type="EMBL" id="CP020100">
    <property type="protein sequence ID" value="AQZ96053.1"/>
    <property type="molecule type" value="Genomic_DNA"/>
</dbReference>
<organism evidence="3 4">
    <name type="scientific">Halopseudomonas phragmitis</name>
    <dbReference type="NCBI Taxonomy" id="1931241"/>
    <lineage>
        <taxon>Bacteria</taxon>
        <taxon>Pseudomonadati</taxon>
        <taxon>Pseudomonadota</taxon>
        <taxon>Gammaproteobacteria</taxon>
        <taxon>Pseudomonadales</taxon>
        <taxon>Pseudomonadaceae</taxon>
        <taxon>Halopseudomonas</taxon>
    </lineage>
</organism>
<sequence>MATVLGFMLAARRSEMQGLIALELTCELVGGISRLVHALQRERGFSNMYLSARAERFRQPLDQLTSDSRGLEQSVRRGFNRMDPETGRGADKARLFNRIALVLHGLDGLACLRRRVRDQALSPQESTRAFTRVIGGLLAVVFEAADTSVDPDITRCLVALFNFMQGKELAGLERATGVAGFASGLFDLEQLERLQYLGEGQQRCFAIFCDYADKPALNAWHQLCTDPVEAEIARLRLVAARSLPGQPLEVSLGEPWFELTTRRIDAMKQVEDLLTERLQQLCQQKIRQAQADLDNHRCLLERLDQFDDASDPPGTRLFNVQATELDGAPGDTMGQQLNRSVLDLLHEQNQRLQMLAEELDNARSSLNERKLIERAKGVLMSRHGLDEEASYRILQNAAMERSQRLADVAQAVLSLADLMPNASTRVKAG</sequence>
<gene>
    <name evidence="3" type="ORF">BVH74_15400</name>
</gene>
<dbReference type="RefSeq" id="WP_080050946.1">
    <property type="nucleotide sequence ID" value="NZ_CP020100.1"/>
</dbReference>
<dbReference type="Pfam" id="PF08376">
    <property type="entry name" value="NIT"/>
    <property type="match status" value="1"/>
</dbReference>
<evidence type="ECO:0000313" key="4">
    <source>
        <dbReference type="Proteomes" id="UP000243488"/>
    </source>
</evidence>
<proteinExistence type="predicted"/>
<accession>A0A1V0B7Z3</accession>
<evidence type="ECO:0000259" key="2">
    <source>
        <dbReference type="PROSITE" id="PS50921"/>
    </source>
</evidence>
<evidence type="ECO:0000256" key="1">
    <source>
        <dbReference type="SAM" id="Coils"/>
    </source>
</evidence>
<dbReference type="SMART" id="SM01012">
    <property type="entry name" value="ANTAR"/>
    <property type="match status" value="1"/>
</dbReference>
<dbReference type="InterPro" id="IPR013587">
    <property type="entry name" value="Nitrate/nitrite_sensing"/>
</dbReference>
<evidence type="ECO:0000313" key="3">
    <source>
        <dbReference type="EMBL" id="AQZ96053.1"/>
    </source>
</evidence>
<keyword evidence="4" id="KW-1185">Reference proteome</keyword>
<reference evidence="3 4" key="1">
    <citation type="submission" date="2017-03" db="EMBL/GenBank/DDBJ databases">
        <title>Complete genome sequence of the novel DNRA strain Pseudomonas sp. S-6-2 isolated from Chinese polluted river sediment. Journal of Biotechnology.</title>
        <authorList>
            <person name="Li J."/>
            <person name="Xiang F."/>
            <person name="Wang L."/>
            <person name="Xi L."/>
            <person name="Liu J."/>
        </authorList>
    </citation>
    <scope>NUCLEOTIDE SEQUENCE [LARGE SCALE GENOMIC DNA]</scope>
    <source>
        <strain evidence="3 4">S-6-2</strain>
    </source>
</reference>
<dbReference type="InterPro" id="IPR005561">
    <property type="entry name" value="ANTAR"/>
</dbReference>
<dbReference type="AlphaFoldDB" id="A0A1V0B7Z3"/>
<dbReference type="SUPFAM" id="SSF52172">
    <property type="entry name" value="CheY-like"/>
    <property type="match status" value="1"/>
</dbReference>
<dbReference type="STRING" id="1931241.BVH74_15400"/>
<name>A0A1V0B7Z3_9GAMM</name>
<dbReference type="Proteomes" id="UP000243488">
    <property type="component" value="Chromosome"/>
</dbReference>
<dbReference type="PROSITE" id="PS50921">
    <property type="entry name" value="ANTAR"/>
    <property type="match status" value="1"/>
</dbReference>
<protein>
    <recommendedName>
        <fullName evidence="2">ANTAR domain-containing protein</fullName>
    </recommendedName>
</protein>
<feature type="domain" description="ANTAR" evidence="2">
    <location>
        <begin position="352"/>
        <end position="413"/>
    </location>
</feature>
<dbReference type="Gene3D" id="1.10.10.10">
    <property type="entry name" value="Winged helix-like DNA-binding domain superfamily/Winged helix DNA-binding domain"/>
    <property type="match status" value="1"/>
</dbReference>
<dbReference type="InterPro" id="IPR011006">
    <property type="entry name" value="CheY-like_superfamily"/>
</dbReference>
<dbReference type="Pfam" id="PF03861">
    <property type="entry name" value="ANTAR"/>
    <property type="match status" value="1"/>
</dbReference>
<dbReference type="KEGG" id="ppha:BVH74_15400"/>
<keyword evidence="1" id="KW-0175">Coiled coil</keyword>
<dbReference type="InterPro" id="IPR036388">
    <property type="entry name" value="WH-like_DNA-bd_sf"/>
</dbReference>
<feature type="coiled-coil region" evidence="1">
    <location>
        <begin position="342"/>
        <end position="369"/>
    </location>
</feature>